<dbReference type="InterPro" id="IPR006095">
    <property type="entry name" value="Glu/Leu/Phe/Val/Trp_DH"/>
</dbReference>
<dbReference type="Proteomes" id="UP000000272">
    <property type="component" value="Chromosome"/>
</dbReference>
<dbReference type="OrthoDB" id="9803297at2"/>
<protein>
    <recommendedName>
        <fullName evidence="2 4">Glutamate dehydrogenase</fullName>
    </recommendedName>
</protein>
<evidence type="ECO:0000313" key="11">
    <source>
        <dbReference type="Proteomes" id="UP000000272"/>
    </source>
</evidence>
<feature type="binding site" evidence="6">
    <location>
        <position position="70"/>
    </location>
    <ligand>
        <name>substrate</name>
    </ligand>
</feature>
<feature type="binding site" evidence="6">
    <location>
        <position position="190"/>
    </location>
    <ligand>
        <name>NAD(+)</name>
        <dbReference type="ChEBI" id="CHEBI:57540"/>
    </ligand>
</feature>
<dbReference type="InterPro" id="IPR033922">
    <property type="entry name" value="NAD_bind_Glu_DH"/>
</dbReference>
<feature type="domain" description="Glutamate/phenylalanine/leucine/valine/L-tryptophan dehydrogenase C-terminal" evidence="9">
    <location>
        <begin position="183"/>
        <end position="413"/>
    </location>
</feature>
<evidence type="ECO:0000256" key="3">
    <source>
        <dbReference type="ARBA" id="ARBA00023002"/>
    </source>
</evidence>
<dbReference type="AlphaFoldDB" id="D9S3I2"/>
<reference evidence="10 11" key="1">
    <citation type="journal article" date="2010" name="Stand. Genomic Sci.">
        <title>Complete genome sequence of Thermosediminibacter oceani type strain (JW/IW-1228P).</title>
        <authorList>
            <person name="Pitluck S."/>
            <person name="Yasawong M."/>
            <person name="Munk C."/>
            <person name="Nolan M."/>
            <person name="Lapidus A."/>
            <person name="Lucas S."/>
            <person name="Glavina Del Rio T."/>
            <person name="Tice H."/>
            <person name="Cheng J.F."/>
            <person name="Bruce D."/>
            <person name="Detter C."/>
            <person name="Tapia R."/>
            <person name="Han C."/>
            <person name="Goodwin L."/>
            <person name="Liolios K."/>
            <person name="Ivanova N."/>
            <person name="Mavromatis K."/>
            <person name="Mikhailova N."/>
            <person name="Pati A."/>
            <person name="Chen A."/>
            <person name="Palaniappan K."/>
            <person name="Land M."/>
            <person name="Hauser L."/>
            <person name="Chang Y.J."/>
            <person name="Jeffries C.D."/>
            <person name="Rohde M."/>
            <person name="Spring S."/>
            <person name="Sikorski J."/>
            <person name="Goker M."/>
            <person name="Woyke T."/>
            <person name="Bristow J."/>
            <person name="Eisen J.A."/>
            <person name="Markowitz V."/>
            <person name="Hugenholtz P."/>
            <person name="Kyrpides N.C."/>
            <person name="Klenk H.P."/>
        </authorList>
    </citation>
    <scope>NUCLEOTIDE SEQUENCE [LARGE SCALE GENOMIC DNA]</scope>
    <source>
        <strain evidence="11">ATCC BAA-1034 / DSM 16646 / JW/IW-1228P</strain>
    </source>
</reference>
<feature type="binding site" evidence="6">
    <location>
        <position position="349"/>
    </location>
    <ligand>
        <name>substrate</name>
    </ligand>
</feature>
<dbReference type="PANTHER" id="PTHR11606:SF13">
    <property type="entry name" value="GLUTAMATE DEHYDROGENASE 1, MITOCHONDRIAL"/>
    <property type="match status" value="1"/>
</dbReference>
<dbReference type="RefSeq" id="WP_013275998.1">
    <property type="nucleotide sequence ID" value="NC_014377.1"/>
</dbReference>
<dbReference type="Gene3D" id="3.40.50.10860">
    <property type="entry name" value="Leucine Dehydrogenase, chain A, domain 1"/>
    <property type="match status" value="1"/>
</dbReference>
<evidence type="ECO:0000259" key="9">
    <source>
        <dbReference type="SMART" id="SM00839"/>
    </source>
</evidence>
<accession>D9S3I2</accession>
<dbReference type="PROSITE" id="PS00074">
    <property type="entry name" value="GLFV_DEHYDROGENASE"/>
    <property type="match status" value="1"/>
</dbReference>
<dbReference type="eggNOG" id="COG0334">
    <property type="taxonomic scope" value="Bacteria"/>
</dbReference>
<evidence type="ECO:0000256" key="4">
    <source>
        <dbReference type="PIRNR" id="PIRNR000185"/>
    </source>
</evidence>
<evidence type="ECO:0000313" key="10">
    <source>
        <dbReference type="EMBL" id="ADL07959.1"/>
    </source>
</evidence>
<proteinExistence type="inferred from homology"/>
<sequence length="415" mass="45176">MAETLNPFEIVQKQIKAACDKLGLEDSVYEVLKNPERVLEVSIPVKMDDGTTKTFIGYRSQHSTVLGPAKGGVRFHPDVTMDEVKALSAWMTFKCSVVGIPYGGGKGGVRCNPKELSKGELERLARGYFRAISPIVGPEKDIPAPDVYTNAQVMAWFMDEFSQLKGYYTPGVVTGKPIILGGSLGRSEATARGAMFTIREAANKIGLDLKKATVAIQGFGNAGSVAARLLSELGCKIVAVNDSQGGAYNPEGMDPMALNEYKKQNKTVKGFPGSKDITGEELLELDVDILVPAALENVITSKNAANIKAKIVGEAANGPTTPEADEILYKKGILVIPDILCNAGGVTVSYFEWVQNLMNFYWTEEEVNSRLEQIMVKAFNEVYSMHKEHGVKMREAAYMVAIKRIAEGLKLRGRI</sequence>
<dbReference type="STRING" id="555079.Toce_1201"/>
<dbReference type="GO" id="GO:0000166">
    <property type="term" value="F:nucleotide binding"/>
    <property type="evidence" value="ECO:0007669"/>
    <property type="project" value="UniProtKB-KW"/>
</dbReference>
<dbReference type="PRINTS" id="PR00082">
    <property type="entry name" value="GLFDHDRGNASE"/>
</dbReference>
<evidence type="ECO:0000256" key="5">
    <source>
        <dbReference type="PIRSR" id="PIRSR000185-1"/>
    </source>
</evidence>
<dbReference type="FunFam" id="3.40.50.10860:FF:000003">
    <property type="entry name" value="Glutamate dehydrogenase"/>
    <property type="match status" value="1"/>
</dbReference>
<evidence type="ECO:0000256" key="1">
    <source>
        <dbReference type="ARBA" id="ARBA00006382"/>
    </source>
</evidence>
<dbReference type="GO" id="GO:0006538">
    <property type="term" value="P:L-glutamate catabolic process"/>
    <property type="evidence" value="ECO:0007669"/>
    <property type="project" value="TreeGrafter"/>
</dbReference>
<dbReference type="InterPro" id="IPR033524">
    <property type="entry name" value="Glu/Leu/Phe/Val_DH_AS"/>
</dbReference>
<evidence type="ECO:0000256" key="6">
    <source>
        <dbReference type="PIRSR" id="PIRSR000185-2"/>
    </source>
</evidence>
<evidence type="ECO:0000256" key="7">
    <source>
        <dbReference type="PIRSR" id="PIRSR000185-3"/>
    </source>
</evidence>
<keyword evidence="6" id="KW-0547">Nucleotide-binding</keyword>
<dbReference type="HOGENOM" id="CLU_025763_1_2_9"/>
<dbReference type="InterPro" id="IPR006097">
    <property type="entry name" value="Glu/Leu/Phe/Val/Trp_DH_dimer"/>
</dbReference>
<dbReference type="InterPro" id="IPR014362">
    <property type="entry name" value="Glu_DH"/>
</dbReference>
<dbReference type="GO" id="GO:0004352">
    <property type="term" value="F:glutamate dehydrogenase (NAD+) activity"/>
    <property type="evidence" value="ECO:0007669"/>
    <property type="project" value="TreeGrafter"/>
</dbReference>
<organism evidence="10 11">
    <name type="scientific">Thermosediminibacter oceani (strain ATCC BAA-1034 / DSM 16646 / JW/IW-1228P)</name>
    <dbReference type="NCBI Taxonomy" id="555079"/>
    <lineage>
        <taxon>Bacteria</taxon>
        <taxon>Bacillati</taxon>
        <taxon>Bacillota</taxon>
        <taxon>Clostridia</taxon>
        <taxon>Thermosediminibacterales</taxon>
        <taxon>Thermosediminibacteraceae</taxon>
        <taxon>Thermosediminibacter</taxon>
    </lineage>
</organism>
<feature type="binding site" evidence="6">
    <location>
        <position position="221"/>
    </location>
    <ligand>
        <name>NAD(+)</name>
        <dbReference type="ChEBI" id="CHEBI:57540"/>
    </ligand>
</feature>
<dbReference type="SMART" id="SM00839">
    <property type="entry name" value="ELFV_dehydrog"/>
    <property type="match status" value="1"/>
</dbReference>
<dbReference type="Pfam" id="PF02812">
    <property type="entry name" value="ELFV_dehydrog_N"/>
    <property type="match status" value="1"/>
</dbReference>
<comment type="similarity">
    <text evidence="1 4 8">Belongs to the Glu/Leu/Phe/Val dehydrogenases family.</text>
</comment>
<keyword evidence="3 4" id="KW-0560">Oxidoreductase</keyword>
<feature type="active site" description="Proton donor" evidence="5">
    <location>
        <position position="106"/>
    </location>
</feature>
<feature type="site" description="Important for catalysis" evidence="7">
    <location>
        <position position="146"/>
    </location>
</feature>
<dbReference type="PIRSF" id="PIRSF000185">
    <property type="entry name" value="Glu_DH"/>
    <property type="match status" value="1"/>
</dbReference>
<dbReference type="InterPro" id="IPR046346">
    <property type="entry name" value="Aminoacid_DH-like_N_sf"/>
</dbReference>
<dbReference type="SUPFAM" id="SSF53223">
    <property type="entry name" value="Aminoacid dehydrogenase-like, N-terminal domain"/>
    <property type="match status" value="1"/>
</dbReference>
<feature type="binding site" evidence="6">
    <location>
        <position position="94"/>
    </location>
    <ligand>
        <name>substrate</name>
    </ligand>
</feature>
<evidence type="ECO:0000256" key="8">
    <source>
        <dbReference type="RuleBase" id="RU004417"/>
    </source>
</evidence>
<keyword evidence="11" id="KW-1185">Reference proteome</keyword>
<name>D9S3I2_THEOJ</name>
<evidence type="ECO:0000256" key="2">
    <source>
        <dbReference type="ARBA" id="ARBA00012896"/>
    </source>
</evidence>
<dbReference type="PANTHER" id="PTHR11606">
    <property type="entry name" value="GLUTAMATE DEHYDROGENASE"/>
    <property type="match status" value="1"/>
</dbReference>
<dbReference type="CDD" id="cd01076">
    <property type="entry name" value="NAD_bind_1_Glu_DH"/>
    <property type="match status" value="1"/>
</dbReference>
<dbReference type="Gene3D" id="3.40.50.720">
    <property type="entry name" value="NAD(P)-binding Rossmann-like Domain"/>
    <property type="match status" value="1"/>
</dbReference>
<dbReference type="EMBL" id="CP002131">
    <property type="protein sequence ID" value="ADL07959.1"/>
    <property type="molecule type" value="Genomic_DNA"/>
</dbReference>
<dbReference type="Pfam" id="PF00208">
    <property type="entry name" value="ELFV_dehydrog"/>
    <property type="match status" value="1"/>
</dbReference>
<keyword evidence="6" id="KW-0520">NAD</keyword>
<dbReference type="SUPFAM" id="SSF51735">
    <property type="entry name" value="NAD(P)-binding Rossmann-fold domains"/>
    <property type="match status" value="1"/>
</dbReference>
<dbReference type="InterPro" id="IPR036291">
    <property type="entry name" value="NAD(P)-bd_dom_sf"/>
</dbReference>
<gene>
    <name evidence="10" type="ordered locus">Toce_1201</name>
</gene>
<dbReference type="KEGG" id="toc:Toce_1201"/>
<dbReference type="InterPro" id="IPR006096">
    <property type="entry name" value="Glu/Leu/Phe/Val/Trp_DH_C"/>
</dbReference>